<dbReference type="InterPro" id="IPR028889">
    <property type="entry name" value="USP"/>
</dbReference>
<proteinExistence type="predicted"/>
<dbReference type="InterPro" id="IPR018200">
    <property type="entry name" value="USP_CS"/>
</dbReference>
<dbReference type="GeneID" id="18256481"/>
<dbReference type="GO" id="GO:0004843">
    <property type="term" value="F:cysteine-type deubiquitinase activity"/>
    <property type="evidence" value="ECO:0007669"/>
    <property type="project" value="InterPro"/>
</dbReference>
<dbReference type="HOGENOM" id="CLU_228178_0_0_1"/>
<evidence type="ECO:0000259" key="2">
    <source>
        <dbReference type="PROSITE" id="PS50235"/>
    </source>
</evidence>
<feature type="region of interest" description="Disordered" evidence="1">
    <location>
        <begin position="2451"/>
        <end position="2471"/>
    </location>
</feature>
<dbReference type="EMBL" id="GL988041">
    <property type="protein sequence ID" value="EGS20609.1"/>
    <property type="molecule type" value="Genomic_DNA"/>
</dbReference>
<dbReference type="InterPro" id="IPR050164">
    <property type="entry name" value="Peptidase_C19"/>
</dbReference>
<dbReference type="SUPFAM" id="SSF48371">
    <property type="entry name" value="ARM repeat"/>
    <property type="match status" value="2"/>
</dbReference>
<dbReference type="SUPFAM" id="SSF54001">
    <property type="entry name" value="Cysteine proteinases"/>
    <property type="match status" value="1"/>
</dbReference>
<dbReference type="PROSITE" id="PS50235">
    <property type="entry name" value="USP_3"/>
    <property type="match status" value="1"/>
</dbReference>
<feature type="compositionally biased region" description="Polar residues" evidence="1">
    <location>
        <begin position="41"/>
        <end position="53"/>
    </location>
</feature>
<dbReference type="InterPro" id="IPR021905">
    <property type="entry name" value="DUF3517"/>
</dbReference>
<dbReference type="FunFam" id="3.90.70.10:FF:000136">
    <property type="entry name" value="Ubiquitin C-terminal hydrolase, putative"/>
    <property type="match status" value="1"/>
</dbReference>
<evidence type="ECO:0000313" key="4">
    <source>
        <dbReference type="Proteomes" id="UP000008066"/>
    </source>
</evidence>
<dbReference type="OrthoDB" id="420187at2759"/>
<organism evidence="4">
    <name type="scientific">Chaetomium thermophilum (strain DSM 1495 / CBS 144.50 / IMI 039719)</name>
    <name type="common">Thermochaetoides thermophila</name>
    <dbReference type="NCBI Taxonomy" id="759272"/>
    <lineage>
        <taxon>Eukaryota</taxon>
        <taxon>Fungi</taxon>
        <taxon>Dikarya</taxon>
        <taxon>Ascomycota</taxon>
        <taxon>Pezizomycotina</taxon>
        <taxon>Sordariomycetes</taxon>
        <taxon>Sordariomycetidae</taxon>
        <taxon>Sordariales</taxon>
        <taxon>Chaetomiaceae</taxon>
        <taxon>Thermochaetoides</taxon>
    </lineage>
</organism>
<feature type="region of interest" description="Disordered" evidence="1">
    <location>
        <begin position="1"/>
        <end position="65"/>
    </location>
</feature>
<feature type="domain" description="USP" evidence="2">
    <location>
        <begin position="1633"/>
        <end position="1961"/>
    </location>
</feature>
<dbReference type="PROSITE" id="PS00973">
    <property type="entry name" value="USP_2"/>
    <property type="match status" value="1"/>
</dbReference>
<protein>
    <submittedName>
        <fullName evidence="3">Ubiquitin thiolesterase-like protein</fullName>
    </submittedName>
</protein>
<dbReference type="InterPro" id="IPR038765">
    <property type="entry name" value="Papain-like_cys_pep_sf"/>
</dbReference>
<dbReference type="eggNOG" id="KOG1866">
    <property type="taxonomic scope" value="Eukaryota"/>
</dbReference>
<dbReference type="Pfam" id="PF00443">
    <property type="entry name" value="UCH"/>
    <property type="match status" value="1"/>
</dbReference>
<dbReference type="KEGG" id="cthr:CTHT_0024430"/>
<keyword evidence="4" id="KW-1185">Reference proteome</keyword>
<dbReference type="STRING" id="759272.G0S5D6"/>
<feature type="region of interest" description="Disordered" evidence="1">
    <location>
        <begin position="78"/>
        <end position="150"/>
    </location>
</feature>
<dbReference type="OMA" id="FSAIQCE"/>
<dbReference type="RefSeq" id="XP_006692905.1">
    <property type="nucleotide sequence ID" value="XM_006692842.1"/>
</dbReference>
<dbReference type="GO" id="GO:0016579">
    <property type="term" value="P:protein deubiquitination"/>
    <property type="evidence" value="ECO:0007669"/>
    <property type="project" value="InterPro"/>
</dbReference>
<dbReference type="InterPro" id="IPR001394">
    <property type="entry name" value="Peptidase_C19_UCH"/>
</dbReference>
<sequence>MAFAASTDPPRDRAVSSEPCTTRPNPFDDGDLASRKRRRTSLNSDSRSVSVETLDTFPSPPATGKLVAAEFRPSLAMKVDSETTIPATPKEQKQSAQQDTAQQEPQPAPCARPSDSDPQQKASAQLPKSAISLPPSPSPETAVPPAASTTTTDVAQIVMEGQKAVVPAETPVVDASAQTTGAQLGSESASPPVEVVSVNTTDDDDDGDGFETDESVTLLDGVSLINDPSADFPYHEPSESPLETIIRLTAYIPTHPQVALGFAEWIDKYLGYVHAVSFRAAADSYLVHKEIWQCIPELVIFLVSRKAPYPRNRDLRQAIFSFYRAFAKLAAHFVQFDVRLLRSASVPEQQRIQYLASQQYVQALAMLSTREEIALHASTPASAERDWSYSAEVTVILDLFQRHSEVQGGSLAAVRELAQLQCEYASQYPRLTDHIGSLCLLMANMLRMFAHNQALPDRVTILSRCYTLFRTVSAMVGNIIEKNLNHLTQEGAANILNSLAEIYELCLSVGGVVPAEILKEYRQVQPPIPVYHAAEAIAHHWKFTHFVRLIKSGQMQLRVMAVSNMCNDLITIYNKYQETFGDEATDAYTHFIANFLIETGLVNYILGPTCHPEITIESSNIIGFLLVSNTYTKEHTDALWQTVTTTQDPRVSDALMRMTSRITQLYSRDGLLYLCDKLNTVPVESFGPTMREFCDAVIRTIISRNPDCLVSDARPFNLFIRLVRQASVFGAQSPVAYPEVQQFAIHKLDSLMNHGPGLEGRWTIYADCLADIEKKSPTTMGSLWVLKLATRNYHGQDLHDLITTHDLTRLLIDEFESAIAVAKNTNFPAVLSGGQNVPRRDLLSILIHQEAHAMPQGQAHPIAGEHGLRLWNMLVGSKAACKEDRDAAWQMLNSAMKQSHGRNPFTATCFSEYLPNLEPEFFCQGTLEFVCEAVLPLVNDPTSIILDDEDNPHHPMLELLWRMALAAPTGTIEAKAIHTLVNDVYIESRSIHSFPHYRARKVHLALVERCVRQLSSAAARLRAFAEGAVSSGEGDNMVIVPSEQQLREQELLFIRSLAILREFHRLHQGKPQFSVPDMRALIPETPKDIEGEPAGLKFQSFDGEKHTDVMPLNIGKRNTAASLLASLRQATGFESYRMYYRGRPFVPSESDICKSLEDLQIHNGIILVKKEPAPPTPAKPRSGASPIEAEILSHFDEFWEYLSMEESLAREIYGFLIKLPVDEKALEVIDDPSRSYLDLFPLGQPFKSLYAIYALQQYLKAPRKSGAVGNTDLTANETVQSRADGIIRVMSVLVPAISDPQVCGLCPTRELQIELGSAMMKLLLLLVKDSDLPSSATRLLDAPLLNRLVDLLAETLTASNTNNATQHVMLCLQTILESCPISAEFADAFCAHPDVPRLLEDLLLNDPRDVVRRSTAVFIRNACKLGDEELAAPDIPAAKFRNFFWPVVSRLVTPAISKPEKSTEVLNLCFDMLQALRASQSEVVQIRQLAQEWFALLMNYTTFEDATKPEVVDEVAFGLIRIIHDTILAAETRQEVLPPPGVARKIFWKHLFPPQADSEEYDSCRPIVSQQTRAMLLDIVFSSVEHDHRQYLWLLEDMASLVPMYPNQDELYSYELPQQFEREKALRGSCGYPGLRNLSNTCYFNSLFTQLFMNVDFRRFMLSATVRDPEGSQHLLYQTQRLFAYMQNTLRRYVNPEECISSVKTYDDTQIDPNIQMDVDEFYNLLCDRWEGQFATGEEKSQFRSIYGGQLVQQVRSQECEHISERLEPFLAIQCDIKGKSTLEESLQAYVDGEIMEGDNKYKCSTCDKHVDAVKRVCLKDVPDHLIFHLKRFEWNLRTMTRSKINDMFTFPNRINMRPYTIDHLSSPDDDKEEDIFELVGILVHSGTAESGHYYSYIRERPTNGNAETWVEFNDDVVTPWDPSSMATACFGGPEYNAQFQQGNTVYDKQYSAYMLFYQRSSSLSKSQELLQSTGALAPLTVSVPPHLRDVIREENNWLLRRHCLFDPTQIPFACVLLLHLKNMGGPHGGCSEDHRLETQALHMALGHLDQVASRTKETPDFLRLLGQIRIMALQCARCSLAVFRFFVDYPDALRMLVQRNVDAEVRQNSVSFIIQVLQTIKKLAPRQYIGAEGMEEESSVISGMIGILEQLFGCFQVNLRSWNEVFDLMLEFVKLGPDELAAFLEHPLFLRSLLLIVVADGLEGPLPAQFLKMLNNISRRPPARPPAYESILSLLDVLLSRIRLLYTDSGYPIGAANTRERVLKNPDFANHPFDVTKGETDILHMASRSQPVNIFVDRLIAINQNHEATDSILANLIRQSPRMEDMIMRTLATRSVGHIAQLNVTPYLRVAGSVFLREAQNASRVTTLMQQVSRECWFLQNAEGKAFLDFVRDTFEGPRPRCKQGVEQVYSLALEFVPQWAPGLLGYFDMDVVEETEQLLQEKIFQYRTFRPQPPPSKEEEEGAQDQAQPQDEIVRLLGDKMRLTARSLGFRCLLYLRDNYVQKNAEVTERAVAGLQRTIKHCSRYFNLKEPGEDPDAQKFMETNNSIQEALTKLLVVDDLEEEDASGVGVDGAAALDHLQLVGDLGVNMAVVTELHGEEI</sequence>
<feature type="compositionally biased region" description="Low complexity" evidence="1">
    <location>
        <begin position="94"/>
        <end position="105"/>
    </location>
</feature>
<reference evidence="3 4" key="1">
    <citation type="journal article" date="2011" name="Cell">
        <title>Insight into structure and assembly of the nuclear pore complex by utilizing the genome of a eukaryotic thermophile.</title>
        <authorList>
            <person name="Amlacher S."/>
            <person name="Sarges P."/>
            <person name="Flemming D."/>
            <person name="van Noort V."/>
            <person name="Kunze R."/>
            <person name="Devos D.P."/>
            <person name="Arumugam M."/>
            <person name="Bork P."/>
            <person name="Hurt E."/>
        </authorList>
    </citation>
    <scope>NUCLEOTIDE SEQUENCE [LARGE SCALE GENOMIC DNA]</scope>
    <source>
        <strain evidence="4">DSM 1495 / CBS 144.50 / IMI 039719</strain>
    </source>
</reference>
<name>G0S5D6_CHATD</name>
<dbReference type="Pfam" id="PF12030">
    <property type="entry name" value="DUF3517"/>
    <property type="match status" value="1"/>
</dbReference>
<dbReference type="InterPro" id="IPR016024">
    <property type="entry name" value="ARM-type_fold"/>
</dbReference>
<dbReference type="Proteomes" id="UP000008066">
    <property type="component" value="Unassembled WGS sequence"/>
</dbReference>
<evidence type="ECO:0000313" key="3">
    <source>
        <dbReference type="EMBL" id="EGS20609.1"/>
    </source>
</evidence>
<accession>G0S5D6</accession>
<dbReference type="PANTHER" id="PTHR24006:SF827">
    <property type="entry name" value="UBIQUITIN CARBOXYL-TERMINAL HYDROLASE 34"/>
    <property type="match status" value="1"/>
</dbReference>
<feature type="compositionally biased region" description="Low complexity" evidence="1">
    <location>
        <begin position="139"/>
        <end position="150"/>
    </location>
</feature>
<dbReference type="GO" id="GO:0005829">
    <property type="term" value="C:cytosol"/>
    <property type="evidence" value="ECO:0007669"/>
    <property type="project" value="TreeGrafter"/>
</dbReference>
<dbReference type="GO" id="GO:0005634">
    <property type="term" value="C:nucleus"/>
    <property type="evidence" value="ECO:0007669"/>
    <property type="project" value="TreeGrafter"/>
</dbReference>
<dbReference type="Gene3D" id="3.90.70.10">
    <property type="entry name" value="Cysteine proteinases"/>
    <property type="match status" value="1"/>
</dbReference>
<evidence type="ECO:0000256" key="1">
    <source>
        <dbReference type="SAM" id="MobiDB-lite"/>
    </source>
</evidence>
<dbReference type="CDD" id="cd02659">
    <property type="entry name" value="peptidase_C19C"/>
    <property type="match status" value="1"/>
</dbReference>
<dbReference type="PANTHER" id="PTHR24006">
    <property type="entry name" value="UBIQUITIN CARBOXYL-TERMINAL HYDROLASE"/>
    <property type="match status" value="1"/>
</dbReference>
<gene>
    <name evidence="3" type="ORF">CTHT_0024430</name>
</gene>